<feature type="domain" description="Methyltransferase" evidence="1">
    <location>
        <begin position="17"/>
        <end position="173"/>
    </location>
</feature>
<dbReference type="InterPro" id="IPR025714">
    <property type="entry name" value="Methyltranfer_dom"/>
</dbReference>
<dbReference type="PATRIC" id="fig|1158601.3.peg.2861"/>
<dbReference type="SUPFAM" id="SSF53335">
    <property type="entry name" value="S-adenosyl-L-methionine-dependent methyltransferases"/>
    <property type="match status" value="1"/>
</dbReference>
<gene>
    <name evidence="3" type="ORF">I585_02073</name>
    <name evidence="2" type="ORF">UAI_02893</name>
</gene>
<keyword evidence="5" id="KW-1185">Reference proteome</keyword>
<dbReference type="InterPro" id="IPR029063">
    <property type="entry name" value="SAM-dependent_MTases_sf"/>
</dbReference>
<dbReference type="EMBL" id="ASWA01000003">
    <property type="protein sequence ID" value="EOT66552.1"/>
    <property type="molecule type" value="Genomic_DNA"/>
</dbReference>
<dbReference type="Proteomes" id="UP000014148">
    <property type="component" value="Unassembled WGS sequence"/>
</dbReference>
<dbReference type="RefSeq" id="WP_010741693.1">
    <property type="nucleotide sequence ID" value="NZ_KB946251.1"/>
</dbReference>
<dbReference type="OrthoDB" id="9760689at2"/>
<dbReference type="STRING" id="71451.RV07_GL002098"/>
<dbReference type="EMBL" id="AJAK01000019">
    <property type="protein sequence ID" value="EOH75883.1"/>
    <property type="molecule type" value="Genomic_DNA"/>
</dbReference>
<accession>R2NXX9</accession>
<dbReference type="eggNOG" id="COG2226">
    <property type="taxonomic scope" value="Bacteria"/>
</dbReference>
<dbReference type="Gene3D" id="3.40.50.150">
    <property type="entry name" value="Vaccinia Virus protein VP39"/>
    <property type="match status" value="1"/>
</dbReference>
<dbReference type="AlphaFoldDB" id="R2NXX9"/>
<dbReference type="Pfam" id="PF13847">
    <property type="entry name" value="Methyltransf_31"/>
    <property type="match status" value="1"/>
</dbReference>
<reference evidence="3 5" key="2">
    <citation type="submission" date="2013-03" db="EMBL/GenBank/DDBJ databases">
        <title>The Genome Sequence of Enterococcus malodoratus ATCC_43197 (PacBio/Illumina hybrid assembly).</title>
        <authorList>
            <consortium name="The Broad Institute Genomics Platform"/>
            <consortium name="The Broad Institute Genome Sequencing Center for Infectious Disease"/>
            <person name="Earl A."/>
            <person name="Russ C."/>
            <person name="Gilmore M."/>
            <person name="Surin D."/>
            <person name="Walker B."/>
            <person name="Young S."/>
            <person name="Zeng Q."/>
            <person name="Gargeya S."/>
            <person name="Fitzgerald M."/>
            <person name="Haas B."/>
            <person name="Abouelleil A."/>
            <person name="Allen A.W."/>
            <person name="Alvarado L."/>
            <person name="Arachchi H.M."/>
            <person name="Berlin A.M."/>
            <person name="Chapman S.B."/>
            <person name="Gainer-Dewar J."/>
            <person name="Goldberg J."/>
            <person name="Griggs A."/>
            <person name="Gujja S."/>
            <person name="Hansen M."/>
            <person name="Howarth C."/>
            <person name="Imamovic A."/>
            <person name="Ireland A."/>
            <person name="Larimer J."/>
            <person name="McCowan C."/>
            <person name="Murphy C."/>
            <person name="Pearson M."/>
            <person name="Poon T.W."/>
            <person name="Priest M."/>
            <person name="Roberts A."/>
            <person name="Saif S."/>
            <person name="Shea T."/>
            <person name="Sisk P."/>
            <person name="Sykes S."/>
            <person name="Wortman J."/>
            <person name="Nusbaum C."/>
            <person name="Birren B."/>
        </authorList>
    </citation>
    <scope>NUCLEOTIDE SEQUENCE [LARGE SCALE GENOMIC DNA]</scope>
    <source>
        <strain evidence="3 5">ATCC 43197</strain>
    </source>
</reference>
<sequence length="247" mass="27002">MNERNTFTQKLLIDSGIKENLRILDVGCGTGEVSFLIQELMAGTGEIVGIDINEAAIAGAQKTADEKQLTNVRFMTLPMDAAAEKLGTFDAIVGRRILMYLPDPFQAIKDLANCLKPNGRMIFQESDAAGAGTLAEKFPLHTQAQQWVWETVAHEQGNIHIGSEMYSLFTKAGLTVKDVRAEAVLQTAETGSDLAWLLQMMAGRIIQTGAATKTDLESINEEALLKEMHQAQAVFLRDINFGICGEK</sequence>
<evidence type="ECO:0000313" key="5">
    <source>
        <dbReference type="Proteomes" id="UP000014148"/>
    </source>
</evidence>
<evidence type="ECO:0000313" key="3">
    <source>
        <dbReference type="EMBL" id="EOT66552.1"/>
    </source>
</evidence>
<dbReference type="CDD" id="cd02440">
    <property type="entry name" value="AdoMet_MTases"/>
    <property type="match status" value="1"/>
</dbReference>
<dbReference type="PANTHER" id="PTHR43861">
    <property type="entry name" value="TRANS-ACONITATE 2-METHYLTRANSFERASE-RELATED"/>
    <property type="match status" value="1"/>
</dbReference>
<proteinExistence type="predicted"/>
<evidence type="ECO:0000313" key="2">
    <source>
        <dbReference type="EMBL" id="EOH75883.1"/>
    </source>
</evidence>
<dbReference type="Proteomes" id="UP000013783">
    <property type="component" value="Unassembled WGS sequence"/>
</dbReference>
<comment type="caution">
    <text evidence="2">The sequence shown here is derived from an EMBL/GenBank/DDBJ whole genome shotgun (WGS) entry which is preliminary data.</text>
</comment>
<evidence type="ECO:0000313" key="4">
    <source>
        <dbReference type="Proteomes" id="UP000013783"/>
    </source>
</evidence>
<protein>
    <recommendedName>
        <fullName evidence="1">Methyltransferase domain-containing protein</fullName>
    </recommendedName>
</protein>
<organism evidence="2 4">
    <name type="scientific">Enterococcus malodoratus ATCC 43197</name>
    <dbReference type="NCBI Taxonomy" id="1158601"/>
    <lineage>
        <taxon>Bacteria</taxon>
        <taxon>Bacillati</taxon>
        <taxon>Bacillota</taxon>
        <taxon>Bacilli</taxon>
        <taxon>Lactobacillales</taxon>
        <taxon>Enterococcaceae</taxon>
        <taxon>Enterococcus</taxon>
    </lineage>
</organism>
<evidence type="ECO:0000259" key="1">
    <source>
        <dbReference type="Pfam" id="PF13847"/>
    </source>
</evidence>
<name>R2NXX9_9ENTE</name>
<reference evidence="2 4" key="1">
    <citation type="submission" date="2013-02" db="EMBL/GenBank/DDBJ databases">
        <title>The Genome Sequence of Enterococcus malodoratus ATCC_43197.</title>
        <authorList>
            <consortium name="The Broad Institute Genome Sequencing Platform"/>
            <consortium name="The Broad Institute Genome Sequencing Center for Infectious Disease"/>
            <person name="Earl A.M."/>
            <person name="Gilmore M.S."/>
            <person name="Lebreton F."/>
            <person name="Walker B."/>
            <person name="Young S.K."/>
            <person name="Zeng Q."/>
            <person name="Gargeya S."/>
            <person name="Fitzgerald M."/>
            <person name="Haas B."/>
            <person name="Abouelleil A."/>
            <person name="Alvarado L."/>
            <person name="Arachchi H.M."/>
            <person name="Berlin A.M."/>
            <person name="Chapman S.B."/>
            <person name="Dewar J."/>
            <person name="Goldberg J."/>
            <person name="Griggs A."/>
            <person name="Gujja S."/>
            <person name="Hansen M."/>
            <person name="Howarth C."/>
            <person name="Imamovic A."/>
            <person name="Larimer J."/>
            <person name="McCowan C."/>
            <person name="Murphy C."/>
            <person name="Neiman D."/>
            <person name="Pearson M."/>
            <person name="Priest M."/>
            <person name="Roberts A."/>
            <person name="Saif S."/>
            <person name="Shea T."/>
            <person name="Sisk P."/>
            <person name="Sykes S."/>
            <person name="Wortman J."/>
            <person name="Nusbaum C."/>
            <person name="Birren B."/>
        </authorList>
    </citation>
    <scope>NUCLEOTIDE SEQUENCE [LARGE SCALE GENOMIC DNA]</scope>
    <source>
        <strain evidence="2 4">ATCC 43197</strain>
    </source>
</reference>